<evidence type="ECO:0000256" key="1">
    <source>
        <dbReference type="ARBA" id="ARBA00005964"/>
    </source>
</evidence>
<organism evidence="5 6">
    <name type="scientific">Novosphingobium flavum</name>
    <dbReference type="NCBI Taxonomy" id="1778672"/>
    <lineage>
        <taxon>Bacteria</taxon>
        <taxon>Pseudomonadati</taxon>
        <taxon>Pseudomonadota</taxon>
        <taxon>Alphaproteobacteria</taxon>
        <taxon>Sphingomonadales</taxon>
        <taxon>Sphingomonadaceae</taxon>
        <taxon>Novosphingobium</taxon>
    </lineage>
</organism>
<keyword evidence="6" id="KW-1185">Reference proteome</keyword>
<reference evidence="5 6" key="1">
    <citation type="submission" date="2020-08" db="EMBL/GenBank/DDBJ databases">
        <title>The genome sequence of type strain Novosphingobium flavum NBRC 111647.</title>
        <authorList>
            <person name="Liu Y."/>
        </authorList>
    </citation>
    <scope>NUCLEOTIDE SEQUENCE [LARGE SCALE GENOMIC DNA]</scope>
    <source>
        <strain evidence="5 6">NBRC 111647</strain>
    </source>
</reference>
<dbReference type="Proteomes" id="UP000566813">
    <property type="component" value="Unassembled WGS sequence"/>
</dbReference>
<dbReference type="PROSITE" id="PS00122">
    <property type="entry name" value="CARBOXYLESTERASE_B_1"/>
    <property type="match status" value="1"/>
</dbReference>
<name>A0A7X1KMT5_9SPHN</name>
<dbReference type="EMBL" id="JACLAW010000013">
    <property type="protein sequence ID" value="MBC2666989.1"/>
    <property type="molecule type" value="Genomic_DNA"/>
</dbReference>
<feature type="domain" description="Carboxylesterase type B" evidence="4">
    <location>
        <begin position="39"/>
        <end position="570"/>
    </location>
</feature>
<dbReference type="Pfam" id="PF00135">
    <property type="entry name" value="COesterase"/>
    <property type="match status" value="1"/>
</dbReference>
<dbReference type="Gene3D" id="3.40.50.1820">
    <property type="entry name" value="alpha/beta hydrolase"/>
    <property type="match status" value="1"/>
</dbReference>
<evidence type="ECO:0000256" key="2">
    <source>
        <dbReference type="ARBA" id="ARBA00022801"/>
    </source>
</evidence>
<protein>
    <recommendedName>
        <fullName evidence="3">Carboxylic ester hydrolase</fullName>
        <ecNumber evidence="3">3.1.1.-</ecNumber>
    </recommendedName>
</protein>
<sequence>MRRFPVPPVNARRIAATYLLALGAVTGHAAIAQSARSAPMAMTREGPVSGSNHSAIRRYLGIPYAAPPTGALRWRPPAPPALRRSLLHATRFGNSCPQVTTLGVYAGPTSITEDCLYLNIYAPDTPVRKGRRLPVIVWLHGGGLVTGSADGYDGSWLASGGPDGTATIVVTVNYRLGLLGFLSHPALRGAGQEATGNFGLMDVVRALKWTRANIAAFGGDPDNVTVGGQSSGASLASALMLAPSAKGLFRRTILESGPLSTVATASLARQRGEEFAAQAGCADSQTEVASCLRRLPVSQILQMQGKLGENGQLAVGLAIDGQLIPRPPLEAWRTGTFNRVPVLGGTVRDEGRFALLVAGYNTGEGPLAADQLAGRIKARYPARLAPGRTAAEDPAARLASEYTIQAYGSATDAFGAFNTDPIVCRVNRAITEMAKWTPVNAYEFRYRDAPFYFPPQAGVAPWAAHTIDLQFIFPGWHGGELGINHRPQTAWTPGEISGPERGLSDRLLSAWTRFAAMGAPDAALPHSGQGKIPAPWPQFGVEGHYQTQDVGQFGERSAREFRDEHRCDLWDMILTY</sequence>
<keyword evidence="3" id="KW-0732">Signal</keyword>
<feature type="chain" id="PRO_5031606680" description="Carboxylic ester hydrolase" evidence="3">
    <location>
        <begin position="30"/>
        <end position="576"/>
    </location>
</feature>
<proteinExistence type="inferred from homology"/>
<dbReference type="PROSITE" id="PS00941">
    <property type="entry name" value="CARBOXYLESTERASE_B_2"/>
    <property type="match status" value="1"/>
</dbReference>
<feature type="signal peptide" evidence="3">
    <location>
        <begin position="1"/>
        <end position="29"/>
    </location>
</feature>
<keyword evidence="2 3" id="KW-0378">Hydrolase</keyword>
<dbReference type="GO" id="GO:0016787">
    <property type="term" value="F:hydrolase activity"/>
    <property type="evidence" value="ECO:0007669"/>
    <property type="project" value="UniProtKB-KW"/>
</dbReference>
<evidence type="ECO:0000256" key="3">
    <source>
        <dbReference type="RuleBase" id="RU361235"/>
    </source>
</evidence>
<dbReference type="SUPFAM" id="SSF53474">
    <property type="entry name" value="alpha/beta-Hydrolases"/>
    <property type="match status" value="1"/>
</dbReference>
<evidence type="ECO:0000259" key="4">
    <source>
        <dbReference type="Pfam" id="PF00135"/>
    </source>
</evidence>
<evidence type="ECO:0000313" key="6">
    <source>
        <dbReference type="Proteomes" id="UP000566813"/>
    </source>
</evidence>
<dbReference type="RefSeq" id="WP_185665284.1">
    <property type="nucleotide sequence ID" value="NZ_JACLAW010000013.1"/>
</dbReference>
<dbReference type="InterPro" id="IPR019826">
    <property type="entry name" value="Carboxylesterase_B_AS"/>
</dbReference>
<dbReference type="EC" id="3.1.1.-" evidence="3"/>
<dbReference type="InterPro" id="IPR050309">
    <property type="entry name" value="Type-B_Carboxylest/Lipase"/>
</dbReference>
<comment type="caution">
    <text evidence="5">The sequence shown here is derived from an EMBL/GenBank/DDBJ whole genome shotgun (WGS) entry which is preliminary data.</text>
</comment>
<dbReference type="PANTHER" id="PTHR11559">
    <property type="entry name" value="CARBOXYLESTERASE"/>
    <property type="match status" value="1"/>
</dbReference>
<accession>A0A7X1KMT5</accession>
<dbReference type="InterPro" id="IPR002018">
    <property type="entry name" value="CarbesteraseB"/>
</dbReference>
<dbReference type="InterPro" id="IPR019819">
    <property type="entry name" value="Carboxylesterase_B_CS"/>
</dbReference>
<dbReference type="AlphaFoldDB" id="A0A7X1KMT5"/>
<evidence type="ECO:0000313" key="5">
    <source>
        <dbReference type="EMBL" id="MBC2666989.1"/>
    </source>
</evidence>
<gene>
    <name evidence="5" type="ORF">H7F51_15840</name>
</gene>
<dbReference type="InterPro" id="IPR029058">
    <property type="entry name" value="AB_hydrolase_fold"/>
</dbReference>
<comment type="similarity">
    <text evidence="1 3">Belongs to the type-B carboxylesterase/lipase family.</text>
</comment>